<dbReference type="AlphaFoldDB" id="A0A5C6DA59"/>
<dbReference type="RefSeq" id="WP_146529161.1">
    <property type="nucleotide sequence ID" value="NZ_SJPV01000009.1"/>
</dbReference>
<evidence type="ECO:0000256" key="1">
    <source>
        <dbReference type="SAM" id="MobiDB-lite"/>
    </source>
</evidence>
<dbReference type="OrthoDB" id="9810570at2"/>
<proteinExistence type="predicted"/>
<protein>
    <recommendedName>
        <fullName evidence="2">Methyltransferase domain-containing protein</fullName>
    </recommendedName>
</protein>
<dbReference type="Pfam" id="PF13649">
    <property type="entry name" value="Methyltransf_25"/>
    <property type="match status" value="1"/>
</dbReference>
<dbReference type="SUPFAM" id="SSF53335">
    <property type="entry name" value="S-adenosyl-L-methionine-dependent methyltransferases"/>
    <property type="match status" value="1"/>
</dbReference>
<dbReference type="EMBL" id="SJPV01000009">
    <property type="protein sequence ID" value="TWU33780.1"/>
    <property type="molecule type" value="Genomic_DNA"/>
</dbReference>
<comment type="caution">
    <text evidence="3">The sequence shown here is derived from an EMBL/GenBank/DDBJ whole genome shotgun (WGS) entry which is preliminary data.</text>
</comment>
<dbReference type="CDD" id="cd02440">
    <property type="entry name" value="AdoMet_MTases"/>
    <property type="match status" value="1"/>
</dbReference>
<dbReference type="InterPro" id="IPR041698">
    <property type="entry name" value="Methyltransf_25"/>
</dbReference>
<feature type="compositionally biased region" description="Polar residues" evidence="1">
    <location>
        <begin position="262"/>
        <end position="271"/>
    </location>
</feature>
<evidence type="ECO:0000313" key="3">
    <source>
        <dbReference type="EMBL" id="TWU33780.1"/>
    </source>
</evidence>
<feature type="region of interest" description="Disordered" evidence="1">
    <location>
        <begin position="155"/>
        <end position="178"/>
    </location>
</feature>
<dbReference type="Gene3D" id="3.40.50.150">
    <property type="entry name" value="Vaccinia Virus protein VP39"/>
    <property type="match status" value="1"/>
</dbReference>
<dbReference type="InterPro" id="IPR029063">
    <property type="entry name" value="SAM-dependent_MTases_sf"/>
</dbReference>
<evidence type="ECO:0000313" key="4">
    <source>
        <dbReference type="Proteomes" id="UP000319143"/>
    </source>
</evidence>
<evidence type="ECO:0000259" key="2">
    <source>
        <dbReference type="Pfam" id="PF13649"/>
    </source>
</evidence>
<accession>A0A5C6DA59</accession>
<dbReference type="Proteomes" id="UP000319143">
    <property type="component" value="Unassembled WGS sequence"/>
</dbReference>
<gene>
    <name evidence="3" type="ORF">Poly41_47780</name>
</gene>
<feature type="region of interest" description="Disordered" evidence="1">
    <location>
        <begin position="262"/>
        <end position="283"/>
    </location>
</feature>
<organism evidence="3 4">
    <name type="scientific">Novipirellula artificiosorum</name>
    <dbReference type="NCBI Taxonomy" id="2528016"/>
    <lineage>
        <taxon>Bacteria</taxon>
        <taxon>Pseudomonadati</taxon>
        <taxon>Planctomycetota</taxon>
        <taxon>Planctomycetia</taxon>
        <taxon>Pirellulales</taxon>
        <taxon>Pirellulaceae</taxon>
        <taxon>Novipirellula</taxon>
    </lineage>
</organism>
<keyword evidence="4" id="KW-1185">Reference proteome</keyword>
<name>A0A5C6DA59_9BACT</name>
<feature type="domain" description="Methyltransferase" evidence="2">
    <location>
        <begin position="92"/>
        <end position="155"/>
    </location>
</feature>
<reference evidence="3 4" key="1">
    <citation type="submission" date="2019-02" db="EMBL/GenBank/DDBJ databases">
        <title>Deep-cultivation of Planctomycetes and their phenomic and genomic characterization uncovers novel biology.</title>
        <authorList>
            <person name="Wiegand S."/>
            <person name="Jogler M."/>
            <person name="Boedeker C."/>
            <person name="Pinto D."/>
            <person name="Vollmers J."/>
            <person name="Rivas-Marin E."/>
            <person name="Kohn T."/>
            <person name="Peeters S.H."/>
            <person name="Heuer A."/>
            <person name="Rast P."/>
            <person name="Oberbeckmann S."/>
            <person name="Bunk B."/>
            <person name="Jeske O."/>
            <person name="Meyerdierks A."/>
            <person name="Storesund J.E."/>
            <person name="Kallscheuer N."/>
            <person name="Luecker S."/>
            <person name="Lage O.M."/>
            <person name="Pohl T."/>
            <person name="Merkel B.J."/>
            <person name="Hornburger P."/>
            <person name="Mueller R.-W."/>
            <person name="Bruemmer F."/>
            <person name="Labrenz M."/>
            <person name="Spormann A.M."/>
            <person name="Op Den Camp H."/>
            <person name="Overmann J."/>
            <person name="Amann R."/>
            <person name="Jetten M.S.M."/>
            <person name="Mascher T."/>
            <person name="Medema M.H."/>
            <person name="Devos D.P."/>
            <person name="Kaster A.-K."/>
            <person name="Ovreas L."/>
            <person name="Rohde M."/>
            <person name="Galperin M.Y."/>
            <person name="Jogler C."/>
        </authorList>
    </citation>
    <scope>NUCLEOTIDE SEQUENCE [LARGE SCALE GENOMIC DNA]</scope>
    <source>
        <strain evidence="3 4">Poly41</strain>
    </source>
</reference>
<feature type="compositionally biased region" description="Basic and acidic residues" evidence="1">
    <location>
        <begin position="161"/>
        <end position="177"/>
    </location>
</feature>
<sequence>MSASIETYRAIIAELASSLGAGASPTPAEVKRLRKQFGQDRVNELLSVASLQKKACQKFGDGVWWVTEKSLQQATAWQVAKIKSAWIGQQRVYDLCCGIGGDAMQLASRADVVAIDLDPVMATFAEANLQEMASRGPLGKAEVRCGDATEVPLPSGVGVHIDPDRRSGGKRTTRPEDYQPGLDQVLQVARPAVSAIIKLAPAAEVPVAMSDATHRCWISLSGRVREQVVLVGEAVERSGQVEGTRSAVSVRADGSFRTFSLSAHQRQQGANDRSHEASGPGAVLVDPDASVRAAGLTDAFAKVHALSLLGGPAGFLTCEASEVGRLSEDVMAVVGRVIWAGGCDHRKLRRELRNRDYYPEVIKVRGTGHDPAKWSQQLRSCGTIPITLWIGRAAGRVFAAICE</sequence>